<dbReference type="RefSeq" id="WP_329356467.1">
    <property type="nucleotide sequence ID" value="NZ_CP109490.1"/>
</dbReference>
<dbReference type="Pfam" id="PF21806">
    <property type="entry name" value="DUF6879"/>
    <property type="match status" value="1"/>
</dbReference>
<reference evidence="2" key="1">
    <citation type="submission" date="2022-10" db="EMBL/GenBank/DDBJ databases">
        <title>The complete genomes of actinobacterial strains from the NBC collection.</title>
        <authorList>
            <person name="Joergensen T.S."/>
            <person name="Alvarez Arevalo M."/>
            <person name="Sterndorff E.B."/>
            <person name="Faurdal D."/>
            <person name="Vuksanovic O."/>
            <person name="Mourched A.-S."/>
            <person name="Charusanti P."/>
            <person name="Shaw S."/>
            <person name="Blin K."/>
            <person name="Weber T."/>
        </authorList>
    </citation>
    <scope>NUCLEOTIDE SEQUENCE</scope>
    <source>
        <strain evidence="2">NBC_01436</strain>
    </source>
</reference>
<protein>
    <recommendedName>
        <fullName evidence="1">DUF6879 domain-containing protein</fullName>
    </recommendedName>
</protein>
<dbReference type="Proteomes" id="UP001431926">
    <property type="component" value="Chromosome"/>
</dbReference>
<sequence>MFECFRGGAGEVLPRADYLADFGRVHQSGIRLLAKIERGQTFKEQGSPSWDAFASGDWAGALRLIEDERDSTAAYFQDAARRGLAFRRVRVVEFPVSPYLQWEMHVLRLRSELGEEIRVLDARRIADLERDAPVPEVIVLGRSVMYAVIYDDELKGAGARRFTDPDQVNRTTREFEALYAMGEGFPEFFEREIAPLAPPTTDR</sequence>
<organism evidence="2 3">
    <name type="scientific">Streptomyces anulatus</name>
    <name type="common">Streptomyces chrysomallus</name>
    <dbReference type="NCBI Taxonomy" id="1892"/>
    <lineage>
        <taxon>Bacteria</taxon>
        <taxon>Bacillati</taxon>
        <taxon>Actinomycetota</taxon>
        <taxon>Actinomycetes</taxon>
        <taxon>Kitasatosporales</taxon>
        <taxon>Streptomycetaceae</taxon>
        <taxon>Streptomyces</taxon>
    </lineage>
</organism>
<gene>
    <name evidence="2" type="ORF">OG367_17370</name>
</gene>
<evidence type="ECO:0000313" key="2">
    <source>
        <dbReference type="EMBL" id="WUX37890.1"/>
    </source>
</evidence>
<feature type="domain" description="DUF6879" evidence="1">
    <location>
        <begin position="21"/>
        <end position="189"/>
    </location>
</feature>
<dbReference type="EMBL" id="CP109491">
    <property type="protein sequence ID" value="WUX37890.1"/>
    <property type="molecule type" value="Genomic_DNA"/>
</dbReference>
<evidence type="ECO:0000259" key="1">
    <source>
        <dbReference type="Pfam" id="PF21806"/>
    </source>
</evidence>
<evidence type="ECO:0000313" key="3">
    <source>
        <dbReference type="Proteomes" id="UP001431926"/>
    </source>
</evidence>
<dbReference type="InterPro" id="IPR049244">
    <property type="entry name" value="DUF6879"/>
</dbReference>
<accession>A0ABZ1ZHF1</accession>
<proteinExistence type="predicted"/>
<keyword evidence="3" id="KW-1185">Reference proteome</keyword>
<name>A0ABZ1ZHF1_STRAQ</name>